<name>A0ABX0KY90_9NEIS</name>
<organism evidence="1 2">
    <name type="scientific">Chromobacterium fluminis</name>
    <dbReference type="NCBI Taxonomy" id="3044269"/>
    <lineage>
        <taxon>Bacteria</taxon>
        <taxon>Pseudomonadati</taxon>
        <taxon>Pseudomonadota</taxon>
        <taxon>Betaproteobacteria</taxon>
        <taxon>Neisseriales</taxon>
        <taxon>Chromobacteriaceae</taxon>
        <taxon>Chromobacterium</taxon>
    </lineage>
</organism>
<gene>
    <name evidence="1" type="ORF">HA052_04865</name>
</gene>
<dbReference type="Proteomes" id="UP001515641">
    <property type="component" value="Unassembled WGS sequence"/>
</dbReference>
<comment type="caution">
    <text evidence="1">The sequence shown here is derived from an EMBL/GenBank/DDBJ whole genome shotgun (WGS) entry which is preliminary data.</text>
</comment>
<keyword evidence="2" id="KW-1185">Reference proteome</keyword>
<evidence type="ECO:0000313" key="2">
    <source>
        <dbReference type="Proteomes" id="UP001515641"/>
    </source>
</evidence>
<protein>
    <submittedName>
        <fullName evidence="1">Uncharacterized protein</fullName>
    </submittedName>
</protein>
<sequence length="162" mass="18352">MKHFLALRTVADFVGTQEEVEFWLLDPSPQELLSDDSGILGQPVLSECLNSLVSDTFDSDHCLSYYLKTEGTCQFIFALPDECLCLVDPSEYSQYLVHESIHVIIRHGIYELVKMELNPAGGVILIDDENNQHEIPTFVRKIPDYGELQGRVRAFLTHVLPV</sequence>
<dbReference type="EMBL" id="JAAOMA010000004">
    <property type="protein sequence ID" value="NHR04522.1"/>
    <property type="molecule type" value="Genomic_DNA"/>
</dbReference>
<proteinExistence type="predicted"/>
<evidence type="ECO:0000313" key="1">
    <source>
        <dbReference type="EMBL" id="NHR04522.1"/>
    </source>
</evidence>
<dbReference type="RefSeq" id="WP_166451032.1">
    <property type="nucleotide sequence ID" value="NZ_JAAOMA010000004.1"/>
</dbReference>
<reference evidence="1 2" key="1">
    <citation type="submission" date="2020-03" db="EMBL/GenBank/DDBJ databases">
        <title>Draft genome sequence of environmentally isolated cultures.</title>
        <authorList>
            <person name="Wilson H.S."/>
            <person name="De Leon M.E."/>
        </authorList>
    </citation>
    <scope>NUCLEOTIDE SEQUENCE [LARGE SCALE GENOMIC DNA]</scope>
    <source>
        <strain evidence="1 2">HSC-31F16</strain>
    </source>
</reference>
<accession>A0ABX0KY90</accession>